<dbReference type="Proteomes" id="UP000600918">
    <property type="component" value="Unassembled WGS sequence"/>
</dbReference>
<dbReference type="AlphaFoldDB" id="A0A834JSH0"/>
<name>A0A834JSH0_VESPE</name>
<protein>
    <submittedName>
        <fullName evidence="1">Uncharacterized protein</fullName>
    </submittedName>
</protein>
<keyword evidence="2" id="KW-1185">Reference proteome</keyword>
<comment type="caution">
    <text evidence="1">The sequence shown here is derived from an EMBL/GenBank/DDBJ whole genome shotgun (WGS) entry which is preliminary data.</text>
</comment>
<reference evidence="1" key="1">
    <citation type="journal article" date="2020" name="G3 (Bethesda)">
        <title>High-Quality Assemblies for Three Invasive Social Wasps from the &lt;i&gt;Vespula&lt;/i&gt; Genus.</title>
        <authorList>
            <person name="Harrop T.W.R."/>
            <person name="Guhlin J."/>
            <person name="McLaughlin G.M."/>
            <person name="Permina E."/>
            <person name="Stockwell P."/>
            <person name="Gilligan J."/>
            <person name="Le Lec M.F."/>
            <person name="Gruber M.A.M."/>
            <person name="Quinn O."/>
            <person name="Lovegrove M."/>
            <person name="Duncan E.J."/>
            <person name="Remnant E.J."/>
            <person name="Van Eeckhoven J."/>
            <person name="Graham B."/>
            <person name="Knapp R.A."/>
            <person name="Langford K.W."/>
            <person name="Kronenberg Z."/>
            <person name="Press M.O."/>
            <person name="Eacker S.M."/>
            <person name="Wilson-Rankin E.E."/>
            <person name="Purcell J."/>
            <person name="Lester P.J."/>
            <person name="Dearden P.K."/>
        </authorList>
    </citation>
    <scope>NUCLEOTIDE SEQUENCE</scope>
    <source>
        <strain evidence="1">Volc-1</strain>
    </source>
</reference>
<evidence type="ECO:0000313" key="1">
    <source>
        <dbReference type="EMBL" id="KAF7392144.1"/>
    </source>
</evidence>
<organism evidence="1 2">
    <name type="scientific">Vespula pensylvanica</name>
    <name type="common">Western yellow jacket</name>
    <name type="synonym">Wasp</name>
    <dbReference type="NCBI Taxonomy" id="30213"/>
    <lineage>
        <taxon>Eukaryota</taxon>
        <taxon>Metazoa</taxon>
        <taxon>Ecdysozoa</taxon>
        <taxon>Arthropoda</taxon>
        <taxon>Hexapoda</taxon>
        <taxon>Insecta</taxon>
        <taxon>Pterygota</taxon>
        <taxon>Neoptera</taxon>
        <taxon>Endopterygota</taxon>
        <taxon>Hymenoptera</taxon>
        <taxon>Apocrita</taxon>
        <taxon>Aculeata</taxon>
        <taxon>Vespoidea</taxon>
        <taxon>Vespidae</taxon>
        <taxon>Vespinae</taxon>
        <taxon>Vespula</taxon>
    </lineage>
</organism>
<accession>A0A834JSH0</accession>
<proteinExistence type="predicted"/>
<dbReference type="EMBL" id="JACSDY010000022">
    <property type="protein sequence ID" value="KAF7392144.1"/>
    <property type="molecule type" value="Genomic_DNA"/>
</dbReference>
<gene>
    <name evidence="1" type="ORF">H0235_017143</name>
</gene>
<evidence type="ECO:0000313" key="2">
    <source>
        <dbReference type="Proteomes" id="UP000600918"/>
    </source>
</evidence>
<sequence>MCSIKRLEGEWPIGFEVGVIYGVWRGRGVWCFEGRGTWCLKWAWLPVITRANWPSRMAIPCLDLDKKPITKDSRDFPLLFFN</sequence>